<feature type="domain" description="HTH araC/xylS-type" evidence="4">
    <location>
        <begin position="149"/>
        <end position="255"/>
    </location>
</feature>
<dbReference type="RefSeq" id="WP_251806984.1">
    <property type="nucleotide sequence ID" value="NZ_CP166679.1"/>
</dbReference>
<evidence type="ECO:0000313" key="5">
    <source>
        <dbReference type="EMBL" id="MFD2788607.1"/>
    </source>
</evidence>
<gene>
    <name evidence="5" type="ORF">ACFS1K_02415</name>
</gene>
<evidence type="ECO:0000256" key="3">
    <source>
        <dbReference type="ARBA" id="ARBA00023163"/>
    </source>
</evidence>
<dbReference type="SMART" id="SM00342">
    <property type="entry name" value="HTH_ARAC"/>
    <property type="match status" value="1"/>
</dbReference>
<reference evidence="6" key="1">
    <citation type="journal article" date="2019" name="Int. J. Syst. Evol. Microbiol.">
        <title>The Global Catalogue of Microorganisms (GCM) 10K type strain sequencing project: providing services to taxonomists for standard genome sequencing and annotation.</title>
        <authorList>
            <consortium name="The Broad Institute Genomics Platform"/>
            <consortium name="The Broad Institute Genome Sequencing Center for Infectious Disease"/>
            <person name="Wu L."/>
            <person name="Ma J."/>
        </authorList>
    </citation>
    <scope>NUCLEOTIDE SEQUENCE [LARGE SCALE GENOMIC DNA]</scope>
    <source>
        <strain evidence="6">KCTC 52924</strain>
    </source>
</reference>
<dbReference type="Gene3D" id="1.10.10.60">
    <property type="entry name" value="Homeodomain-like"/>
    <property type="match status" value="1"/>
</dbReference>
<dbReference type="Pfam" id="PF12833">
    <property type="entry name" value="HTH_18"/>
    <property type="match status" value="1"/>
</dbReference>
<sequence length="265" mass="29981">MQITPSPFLSNHIKHYLVLDIESDIQKNFRHFSNGHNGIVFAIKKTNFKVSSTNSTLPNNYVFGQILNNQDFIMEGALSIIIVLFQPFGLYRFTGIPSNELKGKIVDASLIFDNEVFELNERLRSECTINTIVENLNSFFLNRLNKNEDSLAPFLQNTVQHVLIKKGMVSVKQLSLYACTSERNLQRTFAGQIGISPKKFIQIIKLHSFLGLMGRKSSPDLLTRISLQAGFYDQAHLIREFKELTGLTPSAYRNAVPLAVNLISL</sequence>
<dbReference type="PANTHER" id="PTHR46796">
    <property type="entry name" value="HTH-TYPE TRANSCRIPTIONAL ACTIVATOR RHAS-RELATED"/>
    <property type="match status" value="1"/>
</dbReference>
<protein>
    <submittedName>
        <fullName evidence="5">DUF6597 domain-containing transcriptional factor</fullName>
    </submittedName>
</protein>
<evidence type="ECO:0000259" key="4">
    <source>
        <dbReference type="PROSITE" id="PS01124"/>
    </source>
</evidence>
<keyword evidence="6" id="KW-1185">Reference proteome</keyword>
<comment type="caution">
    <text evidence="5">The sequence shown here is derived from an EMBL/GenBank/DDBJ whole genome shotgun (WGS) entry which is preliminary data.</text>
</comment>
<proteinExistence type="predicted"/>
<dbReference type="EMBL" id="JBHUOK010000004">
    <property type="protein sequence ID" value="MFD2788607.1"/>
    <property type="molecule type" value="Genomic_DNA"/>
</dbReference>
<dbReference type="SUPFAM" id="SSF46689">
    <property type="entry name" value="Homeodomain-like"/>
    <property type="match status" value="1"/>
</dbReference>
<evidence type="ECO:0000313" key="6">
    <source>
        <dbReference type="Proteomes" id="UP001597532"/>
    </source>
</evidence>
<name>A0ABW5VAE4_9FLAO</name>
<dbReference type="Proteomes" id="UP001597532">
    <property type="component" value="Unassembled WGS sequence"/>
</dbReference>
<dbReference type="PROSITE" id="PS01124">
    <property type="entry name" value="HTH_ARAC_FAMILY_2"/>
    <property type="match status" value="1"/>
</dbReference>
<dbReference type="InterPro" id="IPR009057">
    <property type="entry name" value="Homeodomain-like_sf"/>
</dbReference>
<dbReference type="InterPro" id="IPR018060">
    <property type="entry name" value="HTH_AraC"/>
</dbReference>
<evidence type="ECO:0000256" key="2">
    <source>
        <dbReference type="ARBA" id="ARBA00023125"/>
    </source>
</evidence>
<keyword evidence="1" id="KW-0805">Transcription regulation</keyword>
<dbReference type="Pfam" id="PF20240">
    <property type="entry name" value="DUF6597"/>
    <property type="match status" value="1"/>
</dbReference>
<keyword evidence="2" id="KW-0238">DNA-binding</keyword>
<organism evidence="5 6">
    <name type="scientific">Arenibacter antarcticus</name>
    <dbReference type="NCBI Taxonomy" id="2040469"/>
    <lineage>
        <taxon>Bacteria</taxon>
        <taxon>Pseudomonadati</taxon>
        <taxon>Bacteroidota</taxon>
        <taxon>Flavobacteriia</taxon>
        <taxon>Flavobacteriales</taxon>
        <taxon>Flavobacteriaceae</taxon>
        <taxon>Arenibacter</taxon>
    </lineage>
</organism>
<accession>A0ABW5VAE4</accession>
<evidence type="ECO:0000256" key="1">
    <source>
        <dbReference type="ARBA" id="ARBA00023015"/>
    </source>
</evidence>
<dbReference type="InterPro" id="IPR050204">
    <property type="entry name" value="AraC_XylS_family_regulators"/>
</dbReference>
<dbReference type="PANTHER" id="PTHR46796:SF13">
    <property type="entry name" value="HTH-TYPE TRANSCRIPTIONAL ACTIVATOR RHAS"/>
    <property type="match status" value="1"/>
</dbReference>
<dbReference type="InterPro" id="IPR046532">
    <property type="entry name" value="DUF6597"/>
</dbReference>
<keyword evidence="3" id="KW-0804">Transcription</keyword>